<dbReference type="Proteomes" id="UP000261875">
    <property type="component" value="Chromosome"/>
</dbReference>
<keyword evidence="2" id="KW-1185">Reference proteome</keyword>
<dbReference type="RefSeq" id="WP_119797071.1">
    <property type="nucleotide sequence ID" value="NZ_JAXAWC010000001.1"/>
</dbReference>
<dbReference type="OrthoDB" id="6466332at2"/>
<protein>
    <submittedName>
        <fullName evidence="1">Uncharacterized protein</fullName>
    </submittedName>
</protein>
<proteinExistence type="predicted"/>
<sequence>MENTLTFQGTYYQRSIRTGDLETGSEWDVHKIWEKIKDFFSGTDSKKICVAFYNLFKNETVDKTEQAKALWELMLSLTDDSKDKLSLEPDLKNVDKVLVTLALPGESTAFSASIEISELAETYSTFFMKKRSSHDGLWCVDKLRYA</sequence>
<organism evidence="1 2">
    <name type="scientific">Candidatus Fukatsuia symbiotica</name>
    <dbReference type="NCBI Taxonomy" id="1878942"/>
    <lineage>
        <taxon>Bacteria</taxon>
        <taxon>Pseudomonadati</taxon>
        <taxon>Pseudomonadota</taxon>
        <taxon>Gammaproteobacteria</taxon>
        <taxon>Enterobacterales</taxon>
        <taxon>Yersiniaceae</taxon>
        <taxon>Candidatus Fukatsuia</taxon>
    </lineage>
</organism>
<dbReference type="AlphaFoldDB" id="A0A2U8I310"/>
<gene>
    <name evidence="1" type="ORF">CCS41_01720</name>
</gene>
<dbReference type="Gene3D" id="3.30.2440.10">
    <property type="entry name" value="Secreted effector protein SifA"/>
    <property type="match status" value="1"/>
</dbReference>
<accession>A0A2U8I310</accession>
<evidence type="ECO:0000313" key="1">
    <source>
        <dbReference type="EMBL" id="AWK13506.1"/>
    </source>
</evidence>
<reference evidence="1 2" key="1">
    <citation type="submission" date="2017-05" db="EMBL/GenBank/DDBJ databases">
        <title>Genome sequence of Candidatus Fukatsuia symbiotica and Candidatus Hamiltonella defensa from Acyrthosiphon pisum strain 5D.</title>
        <authorList>
            <person name="Patel V.A."/>
            <person name="Chevignon G."/>
            <person name="Russell J.A."/>
            <person name="Oliver K.M."/>
        </authorList>
    </citation>
    <scope>NUCLEOTIDE SEQUENCE [LARGE SCALE GENOMIC DNA]</scope>
    <source>
        <strain evidence="1 2">5D</strain>
    </source>
</reference>
<dbReference type="KEGG" id="fsm:CCS41_01720"/>
<dbReference type="EMBL" id="CP021659">
    <property type="protein sequence ID" value="AWK13506.1"/>
    <property type="molecule type" value="Genomic_DNA"/>
</dbReference>
<evidence type="ECO:0000313" key="2">
    <source>
        <dbReference type="Proteomes" id="UP000261875"/>
    </source>
</evidence>
<name>A0A2U8I310_9GAMM</name>